<accession>A0ABQ3HE17</accession>
<organism evidence="2 3">
    <name type="scientific">Nocardioides flavus</name>
    <name type="common">ex Wang et al. 2016</name>
    <dbReference type="NCBI Taxonomy" id="2058780"/>
    <lineage>
        <taxon>Bacteria</taxon>
        <taxon>Bacillati</taxon>
        <taxon>Actinomycetota</taxon>
        <taxon>Actinomycetes</taxon>
        <taxon>Propionibacteriales</taxon>
        <taxon>Nocardioidaceae</taxon>
        <taxon>Nocardioides</taxon>
    </lineage>
</organism>
<protein>
    <recommendedName>
        <fullName evidence="4">YbaB/EbfC DNA-binding family protein</fullName>
    </recommendedName>
</protein>
<evidence type="ECO:0000256" key="1">
    <source>
        <dbReference type="SAM" id="MobiDB-lite"/>
    </source>
</evidence>
<name>A0ABQ3HE17_9ACTN</name>
<dbReference type="EMBL" id="BNAD01000001">
    <property type="protein sequence ID" value="GHE15579.1"/>
    <property type="molecule type" value="Genomic_DNA"/>
</dbReference>
<sequence length="187" mass="20397">MAEMRPDHWFTSTEDSAGRDEASGLAVTVDVTGWPVDVTVPQPVPPQLRSPDGLVSALRTAIASAALEHRATVGARRVLTPERRELVEDLMSGRRQVEPHRMPPLVPVTVPDHPVDGRVAAQDQRDLRTWRGRSRAGEVEVALSLRTGLDRLEVDPAFLASTDAATLRHALREAFADADSTSTQELS</sequence>
<evidence type="ECO:0008006" key="4">
    <source>
        <dbReference type="Google" id="ProtNLM"/>
    </source>
</evidence>
<evidence type="ECO:0000313" key="2">
    <source>
        <dbReference type="EMBL" id="GHE15579.1"/>
    </source>
</evidence>
<feature type="region of interest" description="Disordered" evidence="1">
    <location>
        <begin position="1"/>
        <end position="24"/>
    </location>
</feature>
<dbReference type="SUPFAM" id="SSF82607">
    <property type="entry name" value="YbaB-like"/>
    <property type="match status" value="1"/>
</dbReference>
<gene>
    <name evidence="2" type="ORF">GCM10011376_04470</name>
</gene>
<proteinExistence type="predicted"/>
<dbReference type="Gene3D" id="3.30.1310.10">
    <property type="entry name" value="Nucleoid-associated protein YbaB-like domain"/>
    <property type="match status" value="1"/>
</dbReference>
<reference evidence="3" key="1">
    <citation type="journal article" date="2019" name="Int. J. Syst. Evol. Microbiol.">
        <title>The Global Catalogue of Microorganisms (GCM) 10K type strain sequencing project: providing services to taxonomists for standard genome sequencing and annotation.</title>
        <authorList>
            <consortium name="The Broad Institute Genomics Platform"/>
            <consortium name="The Broad Institute Genome Sequencing Center for Infectious Disease"/>
            <person name="Wu L."/>
            <person name="Ma J."/>
        </authorList>
    </citation>
    <scope>NUCLEOTIDE SEQUENCE [LARGE SCALE GENOMIC DNA]</scope>
    <source>
        <strain evidence="3">CGMCC 1.12791</strain>
    </source>
</reference>
<dbReference type="Proteomes" id="UP000597341">
    <property type="component" value="Unassembled WGS sequence"/>
</dbReference>
<keyword evidence="3" id="KW-1185">Reference proteome</keyword>
<comment type="caution">
    <text evidence="2">The sequence shown here is derived from an EMBL/GenBank/DDBJ whole genome shotgun (WGS) entry which is preliminary data.</text>
</comment>
<dbReference type="InterPro" id="IPR036894">
    <property type="entry name" value="YbaB-like_sf"/>
</dbReference>
<evidence type="ECO:0000313" key="3">
    <source>
        <dbReference type="Proteomes" id="UP000597341"/>
    </source>
</evidence>